<comment type="caution">
    <text evidence="3">The sequence shown here is derived from an EMBL/GenBank/DDBJ whole genome shotgun (WGS) entry which is preliminary data.</text>
</comment>
<dbReference type="AlphaFoldDB" id="A0A7W6P6W5"/>
<dbReference type="PROSITE" id="PS51257">
    <property type="entry name" value="PROKAR_LIPOPROTEIN"/>
    <property type="match status" value="1"/>
</dbReference>
<reference evidence="2" key="4">
    <citation type="submission" date="2024-05" db="EMBL/GenBank/DDBJ databases">
        <authorList>
            <person name="Sun Q."/>
            <person name="Zhou Y."/>
        </authorList>
    </citation>
    <scope>NUCLEOTIDE SEQUENCE</scope>
    <source>
        <strain evidence="2">CGMCC 1.15287</strain>
    </source>
</reference>
<feature type="domain" description="BT-3987-like N-terminal" evidence="1">
    <location>
        <begin position="64"/>
        <end position="162"/>
    </location>
</feature>
<dbReference type="Proteomes" id="UP000642938">
    <property type="component" value="Unassembled WGS sequence"/>
</dbReference>
<dbReference type="Gene3D" id="2.60.40.1740">
    <property type="entry name" value="hypothetical protein (bacova_03559)"/>
    <property type="match status" value="1"/>
</dbReference>
<keyword evidence="5" id="KW-1185">Reference proteome</keyword>
<dbReference type="EMBL" id="JACIEF010000003">
    <property type="protein sequence ID" value="MBB4109612.1"/>
    <property type="molecule type" value="Genomic_DNA"/>
</dbReference>
<evidence type="ECO:0000313" key="2">
    <source>
        <dbReference type="EMBL" id="GGH13234.1"/>
    </source>
</evidence>
<dbReference type="Pfam" id="PF08522">
    <property type="entry name" value="BT_3987-like_N"/>
    <property type="match status" value="1"/>
</dbReference>
<evidence type="ECO:0000313" key="4">
    <source>
        <dbReference type="Proteomes" id="UP000532273"/>
    </source>
</evidence>
<evidence type="ECO:0000313" key="5">
    <source>
        <dbReference type="Proteomes" id="UP000642938"/>
    </source>
</evidence>
<gene>
    <name evidence="2" type="ORF">GCM10007422_33710</name>
    <name evidence="3" type="ORF">GGQ60_003621</name>
</gene>
<protein>
    <recommendedName>
        <fullName evidence="1">BT-3987-like N-terminal domain-containing protein</fullName>
    </recommendedName>
</protein>
<evidence type="ECO:0000313" key="3">
    <source>
        <dbReference type="EMBL" id="MBB4109612.1"/>
    </source>
</evidence>
<sequence>MKNHFLKYAGIALLFAITAVSCRKDAFEGTETEDSGTTYFKVLEGSEVKLFFSPFSDIKKISMFSIRRDAASSADLQQSVTIKLEQNAGIITKYNTDHSETFEELPASYYTFGGDGGYSKTATGYNVNFASGIFSQNFKLNVDGTKWTDLGKKYALAFRVTDWGGIKKTAATSDTIMVFVSIKNKWDGVYSVAGSMVDVTNATLGHINEYLTSANNTVGVTAPMEYELRTLSPTKCVVYDNHFFGGNYVPIRSGTSYSQYGSFALTVEFDPATDKVVAVTNTYGQPASNTRSGRLDPSGTVNAYDPTSKTITIKYNMLQPSVVTTAPFVRTTWNEVWTYLRARQ</sequence>
<reference evidence="5" key="2">
    <citation type="journal article" date="2019" name="Int. J. Syst. Evol. Microbiol.">
        <title>The Global Catalogue of Microorganisms (GCM) 10K type strain sequencing project: providing services to taxonomists for standard genome sequencing and annotation.</title>
        <authorList>
            <consortium name="The Broad Institute Genomics Platform"/>
            <consortium name="The Broad Institute Genome Sequencing Center for Infectious Disease"/>
            <person name="Wu L."/>
            <person name="Ma J."/>
        </authorList>
    </citation>
    <scope>NUCLEOTIDE SEQUENCE [LARGE SCALE GENOMIC DNA]</scope>
    <source>
        <strain evidence="5">CGMCC 1.15287</strain>
    </source>
</reference>
<name>A0A7W6P6W5_9SPHI</name>
<reference evidence="3 4" key="3">
    <citation type="submission" date="2020-08" db="EMBL/GenBank/DDBJ databases">
        <title>Genomic Encyclopedia of Type Strains, Phase IV (KMG-IV): sequencing the most valuable type-strain genomes for metagenomic binning, comparative biology and taxonomic classification.</title>
        <authorList>
            <person name="Goeker M."/>
        </authorList>
    </citation>
    <scope>NUCLEOTIDE SEQUENCE [LARGE SCALE GENOMIC DNA]</scope>
    <source>
        <strain evidence="3 4">DSM 100774</strain>
    </source>
</reference>
<dbReference type="EMBL" id="BMHZ01000003">
    <property type="protein sequence ID" value="GGH13234.1"/>
    <property type="molecule type" value="Genomic_DNA"/>
</dbReference>
<dbReference type="InterPro" id="IPR013728">
    <property type="entry name" value="BT_3987-like_N"/>
</dbReference>
<reference evidence="2" key="1">
    <citation type="journal article" date="2014" name="Int. J. Syst. Evol. Microbiol.">
        <title>Complete genome of a new Firmicutes species belonging to the dominant human colonic microbiota ('Ruminococcus bicirculans') reveals two chromosomes and a selective capacity to utilize plant glucans.</title>
        <authorList>
            <consortium name="NISC Comparative Sequencing Program"/>
            <person name="Wegmann U."/>
            <person name="Louis P."/>
            <person name="Goesmann A."/>
            <person name="Henrissat B."/>
            <person name="Duncan S.H."/>
            <person name="Flint H.J."/>
        </authorList>
    </citation>
    <scope>NUCLEOTIDE SEQUENCE</scope>
    <source>
        <strain evidence="2">CGMCC 1.15287</strain>
    </source>
</reference>
<evidence type="ECO:0000259" key="1">
    <source>
        <dbReference type="Pfam" id="PF08522"/>
    </source>
</evidence>
<proteinExistence type="predicted"/>
<organism evidence="3 4">
    <name type="scientific">Pedobacter zeae</name>
    <dbReference type="NCBI Taxonomy" id="1737356"/>
    <lineage>
        <taxon>Bacteria</taxon>
        <taxon>Pseudomonadati</taxon>
        <taxon>Bacteroidota</taxon>
        <taxon>Sphingobacteriia</taxon>
        <taxon>Sphingobacteriales</taxon>
        <taxon>Sphingobacteriaceae</taxon>
        <taxon>Pedobacter</taxon>
    </lineage>
</organism>
<accession>A0A7W6P6W5</accession>
<dbReference type="Proteomes" id="UP000532273">
    <property type="component" value="Unassembled WGS sequence"/>
</dbReference>
<dbReference type="RefSeq" id="WP_183766757.1">
    <property type="nucleotide sequence ID" value="NZ_BMHZ01000003.1"/>
</dbReference>